<dbReference type="RefSeq" id="WP_309320456.1">
    <property type="nucleotide sequence ID" value="NZ_CP120678.1"/>
</dbReference>
<reference evidence="1" key="1">
    <citation type="submission" date="2023-03" db="EMBL/GenBank/DDBJ databases">
        <title>Selenobaculum gbiensis gen. nov. sp. nov., a new bacterium isolated from the gut microbiota of IBD patient.</title>
        <authorList>
            <person name="Yeo S."/>
            <person name="Park H."/>
            <person name="Huh C.S."/>
        </authorList>
    </citation>
    <scope>NUCLEOTIDE SEQUENCE</scope>
    <source>
        <strain evidence="1">ICN-92133</strain>
    </source>
</reference>
<dbReference type="AlphaFoldDB" id="A0A9Y2AIH5"/>
<accession>A0A9Y2AIH5</accession>
<protein>
    <recommendedName>
        <fullName evidence="3">DUF2190 family protein</fullName>
    </recommendedName>
</protein>
<keyword evidence="2" id="KW-1185">Reference proteome</keyword>
<name>A0A9Y2AIH5_9FIRM</name>
<dbReference type="KEGG" id="sgbi:P3F81_12130"/>
<proteinExistence type="predicted"/>
<evidence type="ECO:0008006" key="3">
    <source>
        <dbReference type="Google" id="ProtNLM"/>
    </source>
</evidence>
<gene>
    <name evidence="1" type="ORF">P3F81_12130</name>
</gene>
<dbReference type="EMBL" id="CP120678">
    <property type="protein sequence ID" value="WIW70616.1"/>
    <property type="molecule type" value="Genomic_DNA"/>
</dbReference>
<dbReference type="Proteomes" id="UP001243623">
    <property type="component" value="Chromosome"/>
</dbReference>
<evidence type="ECO:0000313" key="1">
    <source>
        <dbReference type="EMBL" id="WIW70616.1"/>
    </source>
</evidence>
<organism evidence="1 2">
    <name type="scientific">Selenobaculum gibii</name>
    <dbReference type="NCBI Taxonomy" id="3054208"/>
    <lineage>
        <taxon>Bacteria</taxon>
        <taxon>Bacillati</taxon>
        <taxon>Bacillota</taxon>
        <taxon>Negativicutes</taxon>
        <taxon>Selenomonadales</taxon>
        <taxon>Selenomonadaceae</taxon>
        <taxon>Selenobaculum</taxon>
    </lineage>
</organism>
<evidence type="ECO:0000313" key="2">
    <source>
        <dbReference type="Proteomes" id="UP001243623"/>
    </source>
</evidence>
<sequence length="140" mass="14645">MALSMDVNRKEREGNLLVLPVAGSEKIYGGAIVTINADGYAVAGKTALGLTAIGCADERAINISEVAGAIDVKVKLGIFAFNNSSGDDEISRKNIGDFCYIVDDDTVALTDGSTTVDTAKKRSLAGKIFDVDDDGVWVAI</sequence>